<feature type="domain" description="Protein kinase" evidence="6">
    <location>
        <begin position="24"/>
        <end position="309"/>
    </location>
</feature>
<dbReference type="InterPro" id="IPR008271">
    <property type="entry name" value="Ser/Thr_kinase_AS"/>
</dbReference>
<dbReference type="InterPro" id="IPR017441">
    <property type="entry name" value="Protein_kinase_ATP_BS"/>
</dbReference>
<gene>
    <name evidence="8" type="ORF">HU200_059553</name>
</gene>
<organism evidence="8 9">
    <name type="scientific">Digitaria exilis</name>
    <dbReference type="NCBI Taxonomy" id="1010633"/>
    <lineage>
        <taxon>Eukaryota</taxon>
        <taxon>Viridiplantae</taxon>
        <taxon>Streptophyta</taxon>
        <taxon>Embryophyta</taxon>
        <taxon>Tracheophyta</taxon>
        <taxon>Spermatophyta</taxon>
        <taxon>Magnoliopsida</taxon>
        <taxon>Liliopsida</taxon>
        <taxon>Poales</taxon>
        <taxon>Poaceae</taxon>
        <taxon>PACMAD clade</taxon>
        <taxon>Panicoideae</taxon>
        <taxon>Panicodae</taxon>
        <taxon>Paniceae</taxon>
        <taxon>Anthephorinae</taxon>
        <taxon>Digitaria</taxon>
    </lineage>
</organism>
<dbReference type="Gene3D" id="3.40.50.410">
    <property type="entry name" value="von Willebrand factor, type A domain"/>
    <property type="match status" value="1"/>
</dbReference>
<dbReference type="FunFam" id="1.10.510.10:FF:000870">
    <property type="entry name" value="OSJNBa0016N04.16-like protein"/>
    <property type="match status" value="1"/>
</dbReference>
<dbReference type="Pfam" id="PF00069">
    <property type="entry name" value="Pkinase"/>
    <property type="match status" value="1"/>
</dbReference>
<dbReference type="PROSITE" id="PS50234">
    <property type="entry name" value="VWFA"/>
    <property type="match status" value="1"/>
</dbReference>
<dbReference type="InterPro" id="IPR011009">
    <property type="entry name" value="Kinase-like_dom_sf"/>
</dbReference>
<dbReference type="Gene3D" id="3.30.200.20">
    <property type="entry name" value="Phosphorylase Kinase, domain 1"/>
    <property type="match status" value="1"/>
</dbReference>
<dbReference type="AlphaFoldDB" id="A0A835E161"/>
<dbReference type="SMART" id="SM00220">
    <property type="entry name" value="S_TKc"/>
    <property type="match status" value="1"/>
</dbReference>
<dbReference type="PANTHER" id="PTHR45707:SF70">
    <property type="entry name" value="PROTEIN KINASE DOMAIN-CONTAINING PROTEIN"/>
    <property type="match status" value="1"/>
</dbReference>
<dbReference type="GO" id="GO:0005524">
    <property type="term" value="F:ATP binding"/>
    <property type="evidence" value="ECO:0007669"/>
    <property type="project" value="UniProtKB-UniRule"/>
</dbReference>
<dbReference type="InterPro" id="IPR002035">
    <property type="entry name" value="VWF_A"/>
</dbReference>
<dbReference type="SMART" id="SM00327">
    <property type="entry name" value="VWA"/>
    <property type="match status" value="1"/>
</dbReference>
<feature type="binding site" evidence="5">
    <location>
        <position position="53"/>
    </location>
    <ligand>
        <name>ATP</name>
        <dbReference type="ChEBI" id="CHEBI:30616"/>
    </ligand>
</feature>
<name>A0A835E161_9POAL</name>
<dbReference type="InterPro" id="IPR036465">
    <property type="entry name" value="vWFA_dom_sf"/>
</dbReference>
<dbReference type="Proteomes" id="UP000636709">
    <property type="component" value="Unassembled WGS sequence"/>
</dbReference>
<keyword evidence="3" id="KW-0418">Kinase</keyword>
<evidence type="ECO:0000259" key="6">
    <source>
        <dbReference type="PROSITE" id="PS50011"/>
    </source>
</evidence>
<keyword evidence="9" id="KW-1185">Reference proteome</keyword>
<dbReference type="GO" id="GO:0004672">
    <property type="term" value="F:protein kinase activity"/>
    <property type="evidence" value="ECO:0007669"/>
    <property type="project" value="InterPro"/>
</dbReference>
<dbReference type="OrthoDB" id="1668230at2759"/>
<dbReference type="PANTHER" id="PTHR45707">
    <property type="entry name" value="C2 CALCIUM/LIPID-BINDING PLANT PHOSPHORIBOSYLTRANSFERASE FAMILY PROTEIN"/>
    <property type="match status" value="1"/>
</dbReference>
<keyword evidence="1" id="KW-0808">Transferase</keyword>
<dbReference type="SUPFAM" id="SSF53300">
    <property type="entry name" value="vWA-like"/>
    <property type="match status" value="1"/>
</dbReference>
<dbReference type="PROSITE" id="PS00107">
    <property type="entry name" value="PROTEIN_KINASE_ATP"/>
    <property type="match status" value="1"/>
</dbReference>
<keyword evidence="2 5" id="KW-0547">Nucleotide-binding</keyword>
<keyword evidence="4 5" id="KW-0067">ATP-binding</keyword>
<dbReference type="InterPro" id="IPR000719">
    <property type="entry name" value="Prot_kinase_dom"/>
</dbReference>
<dbReference type="FunFam" id="3.30.200.20:FF:000465">
    <property type="entry name" value="Cysteine-rich receptor-like protein kinase 6"/>
    <property type="match status" value="1"/>
</dbReference>
<evidence type="ECO:0000313" key="9">
    <source>
        <dbReference type="Proteomes" id="UP000636709"/>
    </source>
</evidence>
<comment type="caution">
    <text evidence="8">The sequence shown here is derived from an EMBL/GenBank/DDBJ whole genome shotgun (WGS) entry which is preliminary data.</text>
</comment>
<evidence type="ECO:0000256" key="1">
    <source>
        <dbReference type="ARBA" id="ARBA00022679"/>
    </source>
</evidence>
<proteinExistence type="predicted"/>
<protein>
    <submittedName>
        <fullName evidence="8">Uncharacterized protein</fullName>
    </submittedName>
</protein>
<accession>A0A835E161</accession>
<dbReference type="PROSITE" id="PS00108">
    <property type="entry name" value="PROTEIN_KINASE_ST"/>
    <property type="match status" value="1"/>
</dbReference>
<dbReference type="Gene3D" id="1.10.510.10">
    <property type="entry name" value="Transferase(Phosphotransferase) domain 1"/>
    <property type="match status" value="1"/>
</dbReference>
<sequence>MLCHENAEPADMPISLLKSITNNFSDAQQIGRGGFAVVYKGLLKHGEVVAVKKLSNSIGMDEKEYVQEVRCLMRVKHRNIIRFLGYCADTQGKMMDYEGKFVMADVRERLLCFEYVPATLKDYITDASSGLEWRKRYQIIRGICEGLHYLHEMRIVHLDLKPSNILLDDNLVPKIADFGISRCFDQGKSWVTVTTLAGTPGYLAPESYNIQKITFKLDMYSLGVIIIEILTGQKGYSSVEDVLKSWRNRLKTSSAIDTVLGQIRVCFEISIKCMDMDPEKRPTTQHIIELLNQTECMDEDNENDVQVWFTLIVSPVSAYKWRIVPNVKLELESGGVKNSKQGLTTAFKDDERPPTSSASFRDVDGLLTIKHVEYFKEVAALMADTVAAEVEINATSSTAVREGLDLVAVLDVSGRMEGQKMNSMKKAMLFVIMNLTPMDRLSIVNFSDTATRLSPLRSMTAAAQNDLKALVDGLLQGGGSGGSNIKAGLETGLAVIADRVNVEARVASIFLVSDGHQTSGDARQVDPGKVATIYTFGFGKGTDNEQLMTDIAEKTPRGTFSSVPEEGPQVTLPFSELLDDLHTVVAQNVQLTITPMTWDGHLDTIVVAPAGAGYMQATDAATGDITVDFGILFAGEWRRVFVTLTLKGVTTIVSGDEHDTPLADIELRFTAQVNPGDSIYPGPGRIEILRTWFPSQAPDVSTKLRQVKAETIRRRHAEAIRKARLLADNGQLDDARYKLVDAQRALEEDNVLDNGENKLVKLLQVELVKLVKLMETKDLYEAEGRAYALAFETIHARRPPR</sequence>
<evidence type="ECO:0000256" key="3">
    <source>
        <dbReference type="ARBA" id="ARBA00022777"/>
    </source>
</evidence>
<dbReference type="EMBL" id="JACEFO010002484">
    <property type="protein sequence ID" value="KAF8658087.1"/>
    <property type="molecule type" value="Genomic_DNA"/>
</dbReference>
<feature type="domain" description="VWFA" evidence="7">
    <location>
        <begin position="405"/>
        <end position="581"/>
    </location>
</feature>
<dbReference type="Pfam" id="PF00092">
    <property type="entry name" value="VWA"/>
    <property type="match status" value="1"/>
</dbReference>
<evidence type="ECO:0000313" key="8">
    <source>
        <dbReference type="EMBL" id="KAF8658087.1"/>
    </source>
</evidence>
<evidence type="ECO:0000256" key="2">
    <source>
        <dbReference type="ARBA" id="ARBA00022741"/>
    </source>
</evidence>
<dbReference type="PROSITE" id="PS50011">
    <property type="entry name" value="PROTEIN_KINASE_DOM"/>
    <property type="match status" value="1"/>
</dbReference>
<evidence type="ECO:0000256" key="4">
    <source>
        <dbReference type="ARBA" id="ARBA00022840"/>
    </source>
</evidence>
<dbReference type="SUPFAM" id="SSF56112">
    <property type="entry name" value="Protein kinase-like (PK-like)"/>
    <property type="match status" value="1"/>
</dbReference>
<reference evidence="8" key="1">
    <citation type="submission" date="2020-07" db="EMBL/GenBank/DDBJ databases">
        <title>Genome sequence and genetic diversity analysis of an under-domesticated orphan crop, white fonio (Digitaria exilis).</title>
        <authorList>
            <person name="Bennetzen J.L."/>
            <person name="Chen S."/>
            <person name="Ma X."/>
            <person name="Wang X."/>
            <person name="Yssel A.E.J."/>
            <person name="Chaluvadi S.R."/>
            <person name="Johnson M."/>
            <person name="Gangashetty P."/>
            <person name="Hamidou F."/>
            <person name="Sanogo M.D."/>
            <person name="Zwaenepoel A."/>
            <person name="Wallace J."/>
            <person name="Van De Peer Y."/>
            <person name="Van Deynze A."/>
        </authorList>
    </citation>
    <scope>NUCLEOTIDE SEQUENCE</scope>
    <source>
        <tissue evidence="8">Leaves</tissue>
    </source>
</reference>
<evidence type="ECO:0000259" key="7">
    <source>
        <dbReference type="PROSITE" id="PS50234"/>
    </source>
</evidence>
<evidence type="ECO:0000256" key="5">
    <source>
        <dbReference type="PROSITE-ProRule" id="PRU10141"/>
    </source>
</evidence>